<sequence length="373" mass="41568">MKQSTKYLKILVNLLVALFTIVCLCFIFPRLLVFFMPFVIGWIISMIANPLVRFLEKRVKIVRKHGSMMIIIGVLAAVIGLGYLGVSRLVVETGNLITNLPQMYANLQEDFEEIGENLEVFYNRLPKDTQENLEEIGAELTGYLGGMVQAIGEPTFDAAGNFVKNVPGTLIAIIMSLLSAYFFTAERDGILAELKKAAPSGVWNRVADVINDLKRVVGGYFKAQFKIMGVVYVLLIIGLFILKVDYVLLVAFLIAFLDMLPFFGTGTVLGPWAVIKVLSGDYRMAIGLIILYAITQIVRQVIQPKIVGDTIGMNPLATLIFMYIGYRISSIVGMIIAVPLGMILINLYQAGVFENQIRCVRELVNDINEFRKF</sequence>
<reference evidence="1" key="1">
    <citation type="submission" date="2019-04" db="EMBL/GenBank/DDBJ databases">
        <title>Microbes associate with the intestines of laboratory mice.</title>
        <authorList>
            <person name="Navarre W."/>
            <person name="Wong E."/>
            <person name="Huang K."/>
            <person name="Tropini C."/>
            <person name="Ng K."/>
            <person name="Yu B."/>
        </authorList>
    </citation>
    <scope>NUCLEOTIDE SEQUENCE</scope>
    <source>
        <strain evidence="1">NM01_1-7b</strain>
    </source>
</reference>
<name>A0AC61RVC9_9FIRM</name>
<comment type="caution">
    <text evidence="1">The sequence shown here is derived from an EMBL/GenBank/DDBJ whole genome shotgun (WGS) entry which is preliminary data.</text>
</comment>
<dbReference type="Proteomes" id="UP000304953">
    <property type="component" value="Unassembled WGS sequence"/>
</dbReference>
<evidence type="ECO:0000313" key="2">
    <source>
        <dbReference type="Proteomes" id="UP000304953"/>
    </source>
</evidence>
<dbReference type="EMBL" id="SRYA01000025">
    <property type="protein sequence ID" value="TGY95727.1"/>
    <property type="molecule type" value="Genomic_DNA"/>
</dbReference>
<keyword evidence="2" id="KW-1185">Reference proteome</keyword>
<organism evidence="1 2">
    <name type="scientific">Petralouisia muris</name>
    <dbReference type="NCBI Taxonomy" id="3032872"/>
    <lineage>
        <taxon>Bacteria</taxon>
        <taxon>Bacillati</taxon>
        <taxon>Bacillota</taxon>
        <taxon>Clostridia</taxon>
        <taxon>Lachnospirales</taxon>
        <taxon>Lachnospiraceae</taxon>
        <taxon>Petralouisia</taxon>
    </lineage>
</organism>
<evidence type="ECO:0000313" key="1">
    <source>
        <dbReference type="EMBL" id="TGY95727.1"/>
    </source>
</evidence>
<gene>
    <name evidence="1" type="primary">ytvI</name>
    <name evidence="1" type="ORF">E5329_13460</name>
</gene>
<protein>
    <submittedName>
        <fullName evidence="1">Sporulation integral membrane protein YtvI</fullName>
    </submittedName>
</protein>
<accession>A0AC61RVC9</accession>
<proteinExistence type="predicted"/>